<evidence type="ECO:0000256" key="6">
    <source>
        <dbReference type="ARBA" id="ARBA00025809"/>
    </source>
</evidence>
<evidence type="ECO:0000256" key="5">
    <source>
        <dbReference type="ARBA" id="ARBA00025430"/>
    </source>
</evidence>
<dbReference type="GO" id="GO:0034551">
    <property type="term" value="P:mitochondrial respiratory chain complex III assembly"/>
    <property type="evidence" value="ECO:0007669"/>
    <property type="project" value="InterPro"/>
</dbReference>
<dbReference type="AlphaFoldDB" id="A0AAW1C293"/>
<comment type="subunit">
    <text evidence="6">Interacts with UQCRFS1.</text>
</comment>
<dbReference type="Pfam" id="PF05347">
    <property type="entry name" value="Complex1_LYR"/>
    <property type="match status" value="1"/>
</dbReference>
<dbReference type="GO" id="GO:0044183">
    <property type="term" value="F:protein folding chaperone"/>
    <property type="evidence" value="ECO:0007669"/>
    <property type="project" value="TreeGrafter"/>
</dbReference>
<dbReference type="EMBL" id="JAOTOJ010000002">
    <property type="protein sequence ID" value="KAK9408296.1"/>
    <property type="molecule type" value="Genomic_DNA"/>
</dbReference>
<dbReference type="InterPro" id="IPR045298">
    <property type="entry name" value="Complex1_LYR_LYRM7"/>
</dbReference>
<dbReference type="InterPro" id="IPR050435">
    <property type="entry name" value="MZM1/LYRM7"/>
</dbReference>
<evidence type="ECO:0000256" key="1">
    <source>
        <dbReference type="ARBA" id="ARBA00004305"/>
    </source>
</evidence>
<dbReference type="PANTHER" id="PTHR46749:SF1">
    <property type="entry name" value="COMPLEX III ASSEMBLY FACTOR LYRM7"/>
    <property type="match status" value="1"/>
</dbReference>
<evidence type="ECO:0000256" key="3">
    <source>
        <dbReference type="ARBA" id="ARBA00023128"/>
    </source>
</evidence>
<accession>A0AAW1C293</accession>
<comment type="similarity">
    <text evidence="2">Belongs to the complex I LYR family.</text>
</comment>
<dbReference type="PANTHER" id="PTHR46749">
    <property type="entry name" value="COMPLEX III ASSEMBLY FACTOR LYRM7"/>
    <property type="match status" value="1"/>
</dbReference>
<gene>
    <name evidence="10" type="ORF">NXF25_007070</name>
</gene>
<proteinExistence type="inferred from homology"/>
<comment type="caution">
    <text evidence="10">The sequence shown here is derived from an EMBL/GenBank/DDBJ whole genome shotgun (WGS) entry which is preliminary data.</text>
</comment>
<keyword evidence="11" id="KW-1185">Reference proteome</keyword>
<name>A0AAW1C293_CROAD</name>
<comment type="subcellular location">
    <subcellularLocation>
        <location evidence="1">Mitochondrion matrix</location>
    </subcellularLocation>
</comment>
<feature type="domain" description="Complex 1 LYR protein" evidence="9">
    <location>
        <begin position="41"/>
        <end position="94"/>
    </location>
</feature>
<dbReference type="InterPro" id="IPR008011">
    <property type="entry name" value="Complex1_LYR_dom"/>
</dbReference>
<keyword evidence="4" id="KW-0143">Chaperone</keyword>
<evidence type="ECO:0000313" key="11">
    <source>
        <dbReference type="Proteomes" id="UP001474421"/>
    </source>
</evidence>
<comment type="function">
    <text evidence="5">Assembly factor required for Rieske Fe-S protein UQCRFS1 incorporation into the cytochrome b-c1 (CIII) complex. Functions as a chaperone, binding to this subunit within the mitochondrial matrix and stabilizing it prior to its translocation and insertion into the late CIII dimeric intermediate within the mitochondrial inner membrane.</text>
</comment>
<evidence type="ECO:0000313" key="10">
    <source>
        <dbReference type="EMBL" id="KAK9408296.1"/>
    </source>
</evidence>
<evidence type="ECO:0000256" key="8">
    <source>
        <dbReference type="ARBA" id="ARBA00031830"/>
    </source>
</evidence>
<organism evidence="10 11">
    <name type="scientific">Crotalus adamanteus</name>
    <name type="common">Eastern diamondback rattlesnake</name>
    <dbReference type="NCBI Taxonomy" id="8729"/>
    <lineage>
        <taxon>Eukaryota</taxon>
        <taxon>Metazoa</taxon>
        <taxon>Chordata</taxon>
        <taxon>Craniata</taxon>
        <taxon>Vertebrata</taxon>
        <taxon>Euteleostomi</taxon>
        <taxon>Lepidosauria</taxon>
        <taxon>Squamata</taxon>
        <taxon>Bifurcata</taxon>
        <taxon>Unidentata</taxon>
        <taxon>Episquamata</taxon>
        <taxon>Toxicofera</taxon>
        <taxon>Serpentes</taxon>
        <taxon>Colubroidea</taxon>
        <taxon>Viperidae</taxon>
        <taxon>Crotalinae</taxon>
        <taxon>Crotalus</taxon>
    </lineage>
</organism>
<evidence type="ECO:0000256" key="4">
    <source>
        <dbReference type="ARBA" id="ARBA00023186"/>
    </source>
</evidence>
<reference evidence="10 11" key="1">
    <citation type="journal article" date="2024" name="Proc. Natl. Acad. Sci. U.S.A.">
        <title>The genetic regulatory architecture and epigenomic basis for age-related changes in rattlesnake venom.</title>
        <authorList>
            <person name="Hogan M.P."/>
            <person name="Holding M.L."/>
            <person name="Nystrom G.S."/>
            <person name="Colston T.J."/>
            <person name="Bartlett D.A."/>
            <person name="Mason A.J."/>
            <person name="Ellsworth S.A."/>
            <person name="Rautsaw R.M."/>
            <person name="Lawrence K.C."/>
            <person name="Strickland J.L."/>
            <person name="He B."/>
            <person name="Fraser P."/>
            <person name="Margres M.J."/>
            <person name="Gilbert D.M."/>
            <person name="Gibbs H.L."/>
            <person name="Parkinson C.L."/>
            <person name="Rokyta D.R."/>
        </authorList>
    </citation>
    <scope>NUCLEOTIDE SEQUENCE [LARGE SCALE GENOMIC DNA]</scope>
    <source>
        <strain evidence="10">DRR0105</strain>
    </source>
</reference>
<evidence type="ECO:0000259" key="9">
    <source>
        <dbReference type="Pfam" id="PF05347"/>
    </source>
</evidence>
<dbReference type="GO" id="GO:0005759">
    <property type="term" value="C:mitochondrial matrix"/>
    <property type="evidence" value="ECO:0007669"/>
    <property type="project" value="UniProtKB-SubCell"/>
</dbReference>
<evidence type="ECO:0000256" key="2">
    <source>
        <dbReference type="ARBA" id="ARBA00009508"/>
    </source>
</evidence>
<dbReference type="Proteomes" id="UP001474421">
    <property type="component" value="Unassembled WGS sequence"/>
</dbReference>
<keyword evidence="3" id="KW-0496">Mitochondrion</keyword>
<dbReference type="CDD" id="cd20267">
    <property type="entry name" value="Complex1_LYR_LYRM7"/>
    <property type="match status" value="1"/>
</dbReference>
<protein>
    <recommendedName>
        <fullName evidence="7">Complex III assembly factor LYRM7</fullName>
    </recommendedName>
    <alternativeName>
        <fullName evidence="8">LYR motif-containing protein 7</fullName>
    </alternativeName>
</protein>
<evidence type="ECO:0000256" key="7">
    <source>
        <dbReference type="ARBA" id="ARBA00026165"/>
    </source>
</evidence>
<sequence length="138" mass="15864">MLIEPPVLSVDSPARHFIPPSRLFPRNSKLRDAIARYCFGVLKLFKVLHRTRQNVFKGDTRSLDAARLKINEEFKNNKNETSPEKIAEFIKLASDVEVILRTCVLQGVYVDADKIRLLPRKDVLRDNAPYCDTPKQNT</sequence>